<evidence type="ECO:0000313" key="1">
    <source>
        <dbReference type="EMBL" id="CAH1562293.1"/>
    </source>
</evidence>
<accession>A0AAU9QDB3</accession>
<protein>
    <submittedName>
        <fullName evidence="1">Uncharacterized protein</fullName>
    </submittedName>
</protein>
<proteinExistence type="predicted"/>
<gene>
    <name evidence="1" type="ORF">THF1A12_10052</name>
</gene>
<dbReference type="Proteomes" id="UP001295462">
    <property type="component" value="Unassembled WGS sequence"/>
</dbReference>
<comment type="caution">
    <text evidence="1">The sequence shown here is derived from an EMBL/GenBank/DDBJ whole genome shotgun (WGS) entry which is preliminary data.</text>
</comment>
<dbReference type="AlphaFoldDB" id="A0AAU9QDB3"/>
<dbReference type="EMBL" id="CAKMUD010000001">
    <property type="protein sequence ID" value="CAH1562293.1"/>
    <property type="molecule type" value="Genomic_DNA"/>
</dbReference>
<name>A0AAU9QDB3_9VIBR</name>
<reference evidence="1" key="1">
    <citation type="submission" date="2022-01" db="EMBL/GenBank/DDBJ databases">
        <authorList>
            <person name="Lagorce A."/>
        </authorList>
    </citation>
    <scope>NUCLEOTIDE SEQUENCE</scope>
    <source>
        <strain evidence="1">Th15_F1_A12</strain>
    </source>
</reference>
<organism evidence="1 2">
    <name type="scientific">Vibrio jasicida</name>
    <dbReference type="NCBI Taxonomy" id="766224"/>
    <lineage>
        <taxon>Bacteria</taxon>
        <taxon>Pseudomonadati</taxon>
        <taxon>Pseudomonadota</taxon>
        <taxon>Gammaproteobacteria</taxon>
        <taxon>Vibrionales</taxon>
        <taxon>Vibrionaceae</taxon>
        <taxon>Vibrio</taxon>
    </lineage>
</organism>
<evidence type="ECO:0000313" key="2">
    <source>
        <dbReference type="Proteomes" id="UP001295462"/>
    </source>
</evidence>
<sequence length="46" mass="5417">MFRTSSNILNVNAQDFVFKGYFCFLIKLFRKFDSQNNLLHSSAQIL</sequence>